<dbReference type="Proteomes" id="UP000799764">
    <property type="component" value="Unassembled WGS sequence"/>
</dbReference>
<proteinExistence type="predicted"/>
<dbReference type="InterPro" id="IPR018712">
    <property type="entry name" value="Tle1-like_cat"/>
</dbReference>
<sequence length="135" mass="15401">MAQVTSSQAPIPIPTSLRDIYRLLDRNEDGQFHYYQPGIGTYVIASSRKNGSHSSRFDRLKSWYIKAKDSTIGTSFADHVMGGYKFIMRYYNPGDDIFFFGFSRGTYTARFLAEMLDHVGLLSAGNEEICDFAWK</sequence>
<reference evidence="2" key="1">
    <citation type="journal article" date="2020" name="Stud. Mycol.">
        <title>101 Dothideomycetes genomes: a test case for predicting lifestyles and emergence of pathogens.</title>
        <authorList>
            <person name="Haridas S."/>
            <person name="Albert R."/>
            <person name="Binder M."/>
            <person name="Bloem J."/>
            <person name="Labutti K."/>
            <person name="Salamov A."/>
            <person name="Andreopoulos B."/>
            <person name="Baker S."/>
            <person name="Barry K."/>
            <person name="Bills G."/>
            <person name="Bluhm B."/>
            <person name="Cannon C."/>
            <person name="Castanera R."/>
            <person name="Culley D."/>
            <person name="Daum C."/>
            <person name="Ezra D."/>
            <person name="Gonzalez J."/>
            <person name="Henrissat B."/>
            <person name="Kuo A."/>
            <person name="Liang C."/>
            <person name="Lipzen A."/>
            <person name="Lutzoni F."/>
            <person name="Magnuson J."/>
            <person name="Mondo S."/>
            <person name="Nolan M."/>
            <person name="Ohm R."/>
            <person name="Pangilinan J."/>
            <person name="Park H.-J."/>
            <person name="Ramirez L."/>
            <person name="Alfaro M."/>
            <person name="Sun H."/>
            <person name="Tritt A."/>
            <person name="Yoshinaga Y."/>
            <person name="Zwiers L.-H."/>
            <person name="Turgeon B."/>
            <person name="Goodwin S."/>
            <person name="Spatafora J."/>
            <person name="Crous P."/>
            <person name="Grigoriev I."/>
        </authorList>
    </citation>
    <scope>NUCLEOTIDE SEQUENCE</scope>
    <source>
        <strain evidence="2">CBS 690.94</strain>
    </source>
</reference>
<dbReference type="PANTHER" id="PTHR33840:SF2">
    <property type="entry name" value="TLE1 PHOSPHOLIPASE DOMAIN-CONTAINING PROTEIN"/>
    <property type="match status" value="1"/>
</dbReference>
<dbReference type="OrthoDB" id="3162439at2759"/>
<name>A0A9P4PCE2_9PLEO</name>
<evidence type="ECO:0000313" key="2">
    <source>
        <dbReference type="EMBL" id="KAF2441362.1"/>
    </source>
</evidence>
<organism evidence="2 3">
    <name type="scientific">Karstenula rhodostoma CBS 690.94</name>
    <dbReference type="NCBI Taxonomy" id="1392251"/>
    <lineage>
        <taxon>Eukaryota</taxon>
        <taxon>Fungi</taxon>
        <taxon>Dikarya</taxon>
        <taxon>Ascomycota</taxon>
        <taxon>Pezizomycotina</taxon>
        <taxon>Dothideomycetes</taxon>
        <taxon>Pleosporomycetidae</taxon>
        <taxon>Pleosporales</taxon>
        <taxon>Massarineae</taxon>
        <taxon>Didymosphaeriaceae</taxon>
        <taxon>Karstenula</taxon>
    </lineage>
</organism>
<keyword evidence="3" id="KW-1185">Reference proteome</keyword>
<accession>A0A9P4PCE2</accession>
<dbReference type="EMBL" id="MU001506">
    <property type="protein sequence ID" value="KAF2441362.1"/>
    <property type="molecule type" value="Genomic_DNA"/>
</dbReference>
<protein>
    <recommendedName>
        <fullName evidence="1">T6SS Phospholipase effector Tle1-like catalytic domain-containing protein</fullName>
    </recommendedName>
</protein>
<evidence type="ECO:0000259" key="1">
    <source>
        <dbReference type="Pfam" id="PF09994"/>
    </source>
</evidence>
<dbReference type="AlphaFoldDB" id="A0A9P4PCE2"/>
<feature type="domain" description="T6SS Phospholipase effector Tle1-like catalytic" evidence="1">
    <location>
        <begin position="13"/>
        <end position="135"/>
    </location>
</feature>
<evidence type="ECO:0000313" key="3">
    <source>
        <dbReference type="Proteomes" id="UP000799764"/>
    </source>
</evidence>
<comment type="caution">
    <text evidence="2">The sequence shown here is derived from an EMBL/GenBank/DDBJ whole genome shotgun (WGS) entry which is preliminary data.</text>
</comment>
<dbReference type="Pfam" id="PF09994">
    <property type="entry name" value="T6SS_Tle1-like_cat"/>
    <property type="match status" value="1"/>
</dbReference>
<gene>
    <name evidence="2" type="ORF">P171DRAFT_488916</name>
</gene>
<dbReference type="PANTHER" id="PTHR33840">
    <property type="match status" value="1"/>
</dbReference>